<organism evidence="1 2">
    <name type="scientific">Trichonephila inaurata madagascariensis</name>
    <dbReference type="NCBI Taxonomy" id="2747483"/>
    <lineage>
        <taxon>Eukaryota</taxon>
        <taxon>Metazoa</taxon>
        <taxon>Ecdysozoa</taxon>
        <taxon>Arthropoda</taxon>
        <taxon>Chelicerata</taxon>
        <taxon>Arachnida</taxon>
        <taxon>Araneae</taxon>
        <taxon>Araneomorphae</taxon>
        <taxon>Entelegynae</taxon>
        <taxon>Araneoidea</taxon>
        <taxon>Nephilidae</taxon>
        <taxon>Trichonephila</taxon>
        <taxon>Trichonephila inaurata</taxon>
    </lineage>
</organism>
<protein>
    <submittedName>
        <fullName evidence="1">Uncharacterized protein</fullName>
    </submittedName>
</protein>
<keyword evidence="2" id="KW-1185">Reference proteome</keyword>
<sequence>MQTESRIHGFILLNDNFLGWRWNYDVENVCFFWSVLFPLQAWGTPLNSTSVSQLRCRSYAIVFGYNVPLWRWSFSTGQCVSCFLAPSVSKWFEGPQSEFNPLSWPTQSPDLNNINRL</sequence>
<proteinExistence type="predicted"/>
<dbReference type="Proteomes" id="UP000886998">
    <property type="component" value="Unassembled WGS sequence"/>
</dbReference>
<evidence type="ECO:0000313" key="1">
    <source>
        <dbReference type="EMBL" id="GFY50595.1"/>
    </source>
</evidence>
<reference evidence="1" key="1">
    <citation type="submission" date="2020-08" db="EMBL/GenBank/DDBJ databases">
        <title>Multicomponent nature underlies the extraordinary mechanical properties of spider dragline silk.</title>
        <authorList>
            <person name="Kono N."/>
            <person name="Nakamura H."/>
            <person name="Mori M."/>
            <person name="Yoshida Y."/>
            <person name="Ohtoshi R."/>
            <person name="Malay A.D."/>
            <person name="Moran D.A.P."/>
            <person name="Tomita M."/>
            <person name="Numata K."/>
            <person name="Arakawa K."/>
        </authorList>
    </citation>
    <scope>NUCLEOTIDE SEQUENCE</scope>
</reference>
<gene>
    <name evidence="1" type="ORF">TNIN_375751</name>
</gene>
<evidence type="ECO:0000313" key="2">
    <source>
        <dbReference type="Proteomes" id="UP000886998"/>
    </source>
</evidence>
<dbReference type="OrthoDB" id="6466798at2759"/>
<dbReference type="AlphaFoldDB" id="A0A8X7C0C5"/>
<dbReference type="EMBL" id="BMAV01007579">
    <property type="protein sequence ID" value="GFY50595.1"/>
    <property type="molecule type" value="Genomic_DNA"/>
</dbReference>
<name>A0A8X7C0C5_9ARAC</name>
<accession>A0A8X7C0C5</accession>
<comment type="caution">
    <text evidence="1">The sequence shown here is derived from an EMBL/GenBank/DDBJ whole genome shotgun (WGS) entry which is preliminary data.</text>
</comment>